<evidence type="ECO:0000256" key="1">
    <source>
        <dbReference type="SAM" id="SignalP"/>
    </source>
</evidence>
<sequence>MKKLVLVTGMLAIFLLTLIPPVQSDAFCGCAGYFTDVFRIVDDVDECRCWGREVTIEKGIGP</sequence>
<feature type="chain" id="PRO_5046176143" description="Secreted protein" evidence="1">
    <location>
        <begin position="25"/>
        <end position="62"/>
    </location>
</feature>
<evidence type="ECO:0008006" key="4">
    <source>
        <dbReference type="Google" id="ProtNLM"/>
    </source>
</evidence>
<proteinExistence type="predicted"/>
<accession>A0ABM7PCH5</accession>
<dbReference type="EMBL" id="AP024488">
    <property type="protein sequence ID" value="BCS94805.1"/>
    <property type="molecule type" value="Genomic_DNA"/>
</dbReference>
<feature type="signal peptide" evidence="1">
    <location>
        <begin position="1"/>
        <end position="24"/>
    </location>
</feature>
<evidence type="ECO:0000313" key="2">
    <source>
        <dbReference type="EMBL" id="BCS94805.1"/>
    </source>
</evidence>
<protein>
    <recommendedName>
        <fullName evidence="4">Secreted protein</fullName>
    </recommendedName>
</protein>
<keyword evidence="1" id="KW-0732">Signal</keyword>
<organism evidence="2 3">
    <name type="scientific">Desulfoluna limicola</name>
    <dbReference type="NCBI Taxonomy" id="2810562"/>
    <lineage>
        <taxon>Bacteria</taxon>
        <taxon>Pseudomonadati</taxon>
        <taxon>Thermodesulfobacteriota</taxon>
        <taxon>Desulfobacteria</taxon>
        <taxon>Desulfobacterales</taxon>
        <taxon>Desulfolunaceae</taxon>
        <taxon>Desulfoluna</taxon>
    </lineage>
</organism>
<dbReference type="RefSeq" id="WP_236891111.1">
    <property type="nucleotide sequence ID" value="NZ_AP024488.1"/>
</dbReference>
<reference evidence="2 3" key="1">
    <citation type="submission" date="2021-02" db="EMBL/GenBank/DDBJ databases">
        <title>Complete genome of Desulfoluna sp. strain ASN36.</title>
        <authorList>
            <person name="Takahashi A."/>
            <person name="Kojima H."/>
            <person name="Fukui M."/>
        </authorList>
    </citation>
    <scope>NUCLEOTIDE SEQUENCE [LARGE SCALE GENOMIC DNA]</scope>
    <source>
        <strain evidence="2 3">ASN36</strain>
    </source>
</reference>
<dbReference type="Proteomes" id="UP001320148">
    <property type="component" value="Chromosome"/>
</dbReference>
<gene>
    <name evidence="2" type="ORF">DSLASN_04370</name>
</gene>
<name>A0ABM7PCH5_9BACT</name>
<evidence type="ECO:0000313" key="3">
    <source>
        <dbReference type="Proteomes" id="UP001320148"/>
    </source>
</evidence>
<keyword evidence="3" id="KW-1185">Reference proteome</keyword>